<protein>
    <recommendedName>
        <fullName evidence="6">ABC-2 type transporter transmembrane domain-containing protein</fullName>
    </recommendedName>
</protein>
<evidence type="ECO:0000256" key="3">
    <source>
        <dbReference type="ARBA" id="ARBA00022989"/>
    </source>
</evidence>
<dbReference type="Pfam" id="PF12698">
    <property type="entry name" value="ABC2_membrane_3"/>
    <property type="match status" value="1"/>
</dbReference>
<feature type="transmembrane region" description="Helical" evidence="5">
    <location>
        <begin position="100"/>
        <end position="120"/>
    </location>
</feature>
<feature type="transmembrane region" description="Helical" evidence="5">
    <location>
        <begin position="329"/>
        <end position="355"/>
    </location>
</feature>
<dbReference type="EMBL" id="JABSTR010000004">
    <property type="protein sequence ID" value="KAH9367449.1"/>
    <property type="molecule type" value="Genomic_DNA"/>
</dbReference>
<organism evidence="7 8">
    <name type="scientific">Haemaphysalis longicornis</name>
    <name type="common">Bush tick</name>
    <dbReference type="NCBI Taxonomy" id="44386"/>
    <lineage>
        <taxon>Eukaryota</taxon>
        <taxon>Metazoa</taxon>
        <taxon>Ecdysozoa</taxon>
        <taxon>Arthropoda</taxon>
        <taxon>Chelicerata</taxon>
        <taxon>Arachnida</taxon>
        <taxon>Acari</taxon>
        <taxon>Parasitiformes</taxon>
        <taxon>Ixodida</taxon>
        <taxon>Ixodoidea</taxon>
        <taxon>Ixodidae</taxon>
        <taxon>Haemaphysalinae</taxon>
        <taxon>Haemaphysalis</taxon>
    </lineage>
</organism>
<keyword evidence="3 5" id="KW-1133">Transmembrane helix</keyword>
<gene>
    <name evidence="7" type="ORF">HPB48_021461</name>
</gene>
<dbReference type="GO" id="GO:0016020">
    <property type="term" value="C:membrane"/>
    <property type="evidence" value="ECO:0007669"/>
    <property type="project" value="UniProtKB-SubCell"/>
</dbReference>
<proteinExistence type="predicted"/>
<evidence type="ECO:0000256" key="1">
    <source>
        <dbReference type="ARBA" id="ARBA00004141"/>
    </source>
</evidence>
<evidence type="ECO:0000256" key="4">
    <source>
        <dbReference type="ARBA" id="ARBA00023136"/>
    </source>
</evidence>
<accession>A0A9J6FYL9</accession>
<dbReference type="VEuPathDB" id="VectorBase:HLOH_063097"/>
<comment type="subcellular location">
    <subcellularLocation>
        <location evidence="1">Membrane</location>
        <topology evidence="1">Multi-pass membrane protein</topology>
    </subcellularLocation>
</comment>
<reference evidence="7 8" key="1">
    <citation type="journal article" date="2020" name="Cell">
        <title>Large-Scale Comparative Analyses of Tick Genomes Elucidate Their Genetic Diversity and Vector Capacities.</title>
        <authorList>
            <consortium name="Tick Genome and Microbiome Consortium (TIGMIC)"/>
            <person name="Jia N."/>
            <person name="Wang J."/>
            <person name="Shi W."/>
            <person name="Du L."/>
            <person name="Sun Y."/>
            <person name="Zhan W."/>
            <person name="Jiang J.F."/>
            <person name="Wang Q."/>
            <person name="Zhang B."/>
            <person name="Ji P."/>
            <person name="Bell-Sakyi L."/>
            <person name="Cui X.M."/>
            <person name="Yuan T.T."/>
            <person name="Jiang B.G."/>
            <person name="Yang W.F."/>
            <person name="Lam T.T."/>
            <person name="Chang Q.C."/>
            <person name="Ding S.J."/>
            <person name="Wang X.J."/>
            <person name="Zhu J.G."/>
            <person name="Ruan X.D."/>
            <person name="Zhao L."/>
            <person name="Wei J.T."/>
            <person name="Ye R.Z."/>
            <person name="Que T.C."/>
            <person name="Du C.H."/>
            <person name="Zhou Y.H."/>
            <person name="Cheng J.X."/>
            <person name="Dai P.F."/>
            <person name="Guo W.B."/>
            <person name="Han X.H."/>
            <person name="Huang E.J."/>
            <person name="Li L.F."/>
            <person name="Wei W."/>
            <person name="Gao Y.C."/>
            <person name="Liu J.Z."/>
            <person name="Shao H.Z."/>
            <person name="Wang X."/>
            <person name="Wang C.C."/>
            <person name="Yang T.C."/>
            <person name="Huo Q.B."/>
            <person name="Li W."/>
            <person name="Chen H.Y."/>
            <person name="Chen S.E."/>
            <person name="Zhou L.G."/>
            <person name="Ni X.B."/>
            <person name="Tian J.H."/>
            <person name="Sheng Y."/>
            <person name="Liu T."/>
            <person name="Pan Y.S."/>
            <person name="Xia L.Y."/>
            <person name="Li J."/>
            <person name="Zhao F."/>
            <person name="Cao W.C."/>
        </authorList>
    </citation>
    <scope>NUCLEOTIDE SEQUENCE [LARGE SCALE GENOMIC DNA]</scope>
    <source>
        <strain evidence="7">HaeL-2018</strain>
    </source>
</reference>
<dbReference type="GO" id="GO:0140359">
    <property type="term" value="F:ABC-type transporter activity"/>
    <property type="evidence" value="ECO:0007669"/>
    <property type="project" value="InterPro"/>
</dbReference>
<name>A0A9J6FYL9_HAELO</name>
<sequence>MDANAIEVKRHAAESKEKRELNKQLALTGASIAERSSIVMVMPTAAAGAVTQSPEEQYESSVKIEEHVRALYYMVAGKPSTGDIFVAMLNKRRHYLRQTVAPKLVCFLVPALLMVFVCYYEASAGEKGFFPFSADRIIYDLKELHPRTEVLLSHGEGSSQLAESFYDVVATSHDVRAVPDMTEYMNQLKRDRRAVEDALVGAQFVDGGDPGEPARAIAWYHGDAYHTQSASADLVGTVLLRWASNDPEASMLSMLQPMRRQNRSIYSRSRRRYHAVAEMHKLLSTRLIRFVLLPMVTSVTAASFVLFAIDDRVSNSKAMQFTSGVPPLVYWMANYVWDMLMAFIALVCAFFPVMVCHSSFHLIGKQSA</sequence>
<evidence type="ECO:0000313" key="8">
    <source>
        <dbReference type="Proteomes" id="UP000821853"/>
    </source>
</evidence>
<evidence type="ECO:0000256" key="5">
    <source>
        <dbReference type="SAM" id="Phobius"/>
    </source>
</evidence>
<feature type="transmembrane region" description="Helical" evidence="5">
    <location>
        <begin position="287"/>
        <end position="309"/>
    </location>
</feature>
<dbReference type="OrthoDB" id="6498266at2759"/>
<keyword evidence="8" id="KW-1185">Reference proteome</keyword>
<evidence type="ECO:0000259" key="6">
    <source>
        <dbReference type="Pfam" id="PF12698"/>
    </source>
</evidence>
<evidence type="ECO:0000313" key="7">
    <source>
        <dbReference type="EMBL" id="KAH9367449.1"/>
    </source>
</evidence>
<dbReference type="AlphaFoldDB" id="A0A9J6FYL9"/>
<dbReference type="InterPro" id="IPR013525">
    <property type="entry name" value="ABC2_TM"/>
</dbReference>
<keyword evidence="2 5" id="KW-0812">Transmembrane</keyword>
<feature type="domain" description="ABC-2 type transporter transmembrane" evidence="6">
    <location>
        <begin position="106"/>
        <end position="360"/>
    </location>
</feature>
<evidence type="ECO:0000256" key="2">
    <source>
        <dbReference type="ARBA" id="ARBA00022692"/>
    </source>
</evidence>
<keyword evidence="4 5" id="KW-0472">Membrane</keyword>
<dbReference type="Proteomes" id="UP000821853">
    <property type="component" value="Chromosome 2"/>
</dbReference>
<comment type="caution">
    <text evidence="7">The sequence shown here is derived from an EMBL/GenBank/DDBJ whole genome shotgun (WGS) entry which is preliminary data.</text>
</comment>